<feature type="region of interest" description="Disordered" evidence="1">
    <location>
        <begin position="78"/>
        <end position="105"/>
    </location>
</feature>
<gene>
    <name evidence="2" type="ORF">RM423_24110</name>
</gene>
<reference evidence="3" key="1">
    <citation type="submission" date="2023-07" db="EMBL/GenBank/DDBJ databases">
        <title>30 novel species of actinomycetes from the DSMZ collection.</title>
        <authorList>
            <person name="Nouioui I."/>
        </authorList>
    </citation>
    <scope>NUCLEOTIDE SEQUENCE [LARGE SCALE GENOMIC DNA]</scope>
    <source>
        <strain evidence="3">DSM 44399</strain>
    </source>
</reference>
<protein>
    <submittedName>
        <fullName evidence="2">Uncharacterized protein</fullName>
    </submittedName>
</protein>
<name>A0ABU2JID3_9ACTN</name>
<dbReference type="RefSeq" id="WP_311425581.1">
    <property type="nucleotide sequence ID" value="NZ_JAVREH010000111.1"/>
</dbReference>
<sequence>MNLMKYATMYASEEKQTPPRLWYLANHFLREDPATRPHALNGRGDVVTAFAGAGGLLIDTRNLFALLFDARQHPERLSETRASMRAQTGRFAMPTESGYRGVGVS</sequence>
<evidence type="ECO:0000256" key="1">
    <source>
        <dbReference type="SAM" id="MobiDB-lite"/>
    </source>
</evidence>
<proteinExistence type="predicted"/>
<organism evidence="2 3">
    <name type="scientific">Jatrophihabitans lederbergiae</name>
    <dbReference type="NCBI Taxonomy" id="3075547"/>
    <lineage>
        <taxon>Bacteria</taxon>
        <taxon>Bacillati</taxon>
        <taxon>Actinomycetota</taxon>
        <taxon>Actinomycetes</taxon>
        <taxon>Jatrophihabitantales</taxon>
        <taxon>Jatrophihabitantaceae</taxon>
        <taxon>Jatrophihabitans</taxon>
    </lineage>
</organism>
<keyword evidence="3" id="KW-1185">Reference proteome</keyword>
<evidence type="ECO:0000313" key="2">
    <source>
        <dbReference type="EMBL" id="MDT0264444.1"/>
    </source>
</evidence>
<dbReference type="Proteomes" id="UP001183176">
    <property type="component" value="Unassembled WGS sequence"/>
</dbReference>
<dbReference type="EMBL" id="JAVREH010000111">
    <property type="protein sequence ID" value="MDT0264444.1"/>
    <property type="molecule type" value="Genomic_DNA"/>
</dbReference>
<comment type="caution">
    <text evidence="2">The sequence shown here is derived from an EMBL/GenBank/DDBJ whole genome shotgun (WGS) entry which is preliminary data.</text>
</comment>
<accession>A0ABU2JID3</accession>
<evidence type="ECO:0000313" key="3">
    <source>
        <dbReference type="Proteomes" id="UP001183176"/>
    </source>
</evidence>